<evidence type="ECO:0000259" key="1">
    <source>
        <dbReference type="SMART" id="SM00933"/>
    </source>
</evidence>
<accession>A0A7S8E8F0</accession>
<dbReference type="Proteomes" id="UP000594468">
    <property type="component" value="Chromosome"/>
</dbReference>
<dbReference type="AlphaFoldDB" id="A0A7S8E8F0"/>
<evidence type="ECO:0000313" key="2">
    <source>
        <dbReference type="EMBL" id="QPC82300.1"/>
    </source>
</evidence>
<organism evidence="2 3">
    <name type="scientific">Phototrophicus methaneseepsis</name>
    <dbReference type="NCBI Taxonomy" id="2710758"/>
    <lineage>
        <taxon>Bacteria</taxon>
        <taxon>Bacillati</taxon>
        <taxon>Chloroflexota</taxon>
        <taxon>Candidatus Thermofontia</taxon>
        <taxon>Phototrophicales</taxon>
        <taxon>Phototrophicaceae</taxon>
        <taxon>Phototrophicus</taxon>
    </lineage>
</organism>
<feature type="domain" description="NurA" evidence="1">
    <location>
        <begin position="88"/>
        <end position="369"/>
    </location>
</feature>
<reference evidence="2 3" key="1">
    <citation type="submission" date="2020-02" db="EMBL/GenBank/DDBJ databases">
        <authorList>
            <person name="Zheng R.K."/>
            <person name="Sun C.M."/>
        </authorList>
    </citation>
    <scope>NUCLEOTIDE SEQUENCE [LARGE SCALE GENOMIC DNA]</scope>
    <source>
        <strain evidence="3">rifampicinis</strain>
    </source>
</reference>
<dbReference type="SMART" id="SM00933">
    <property type="entry name" value="NurA"/>
    <property type="match status" value="1"/>
</dbReference>
<sequence>MTLEFNKIVQQVYNMGAMLDKLDFDITDSLALARERFLAAGDLGRVWERIEWVRSSEISHYRGAAPPDLPDAEPINSIIPPPAPPTYATIIAADGSQVYPDELAPVHYYLLNVGLYVYYHSQGTADAPTPEQYTYPKLFFHREHVHDRYGRIISNGTVDDRRTVAELKRLAQTAWERRSPDLPLIALYDNRLLYLPGNDAHESDDLMSEYLAALVHMQDAGATLAGYIDNPFRAKRFMQLLFLMSIETEAELKARQVEISRSGDLEGLRDQQFFYAILENGERSAIMVQNSPQNKLFRDRGKSYEIAFFYLKVHNSYQSKVVRVDIPMWVARDKVRVDALHALLLHQCQLQGRNPYPYAITRADELAWIGSKDRSKLDELVNVEVRRIKEDLVGRTLTAKMRGKELARSEKRYHNMLGEEIIDDR</sequence>
<dbReference type="KEGG" id="pmet:G4Y79_21865"/>
<evidence type="ECO:0000313" key="3">
    <source>
        <dbReference type="Proteomes" id="UP000594468"/>
    </source>
</evidence>
<protein>
    <submittedName>
        <fullName evidence="2">DNA double-strand break repair nuclease NurA</fullName>
    </submittedName>
</protein>
<dbReference type="InterPro" id="IPR018977">
    <property type="entry name" value="NurA_domain"/>
</dbReference>
<proteinExistence type="predicted"/>
<keyword evidence="3" id="KW-1185">Reference proteome</keyword>
<dbReference type="Pfam" id="PF09376">
    <property type="entry name" value="NurA"/>
    <property type="match status" value="1"/>
</dbReference>
<dbReference type="EMBL" id="CP062983">
    <property type="protein sequence ID" value="QPC82300.1"/>
    <property type="molecule type" value="Genomic_DNA"/>
</dbReference>
<dbReference type="RefSeq" id="WP_195170369.1">
    <property type="nucleotide sequence ID" value="NZ_CP062983.1"/>
</dbReference>
<name>A0A7S8E8F0_9CHLR</name>
<gene>
    <name evidence="2" type="ORF">G4Y79_21865</name>
</gene>